<evidence type="ECO:0000256" key="3">
    <source>
        <dbReference type="ARBA" id="ARBA00022448"/>
    </source>
</evidence>
<dbReference type="InterPro" id="IPR004813">
    <property type="entry name" value="OPT"/>
</dbReference>
<evidence type="ECO:0000256" key="8">
    <source>
        <dbReference type="ARBA" id="ARBA00023136"/>
    </source>
</evidence>
<sequence length="140" mass="15144">MSASLLASNGKPYPYLQAIHEDGTVNENFIQRTGLPFFTATNYLVQIFSSITLTSSISHAALNNYHIVGPLLTKSKSLEKVDPHRIACQKYKDLPSWGFVVIVLVAVTFTCAMSSISKFGISVAGLLAALSTSFLMTLAL</sequence>
<gene>
    <name evidence="10" type="ORF">PCASD_02594</name>
</gene>
<evidence type="ECO:0000256" key="9">
    <source>
        <dbReference type="SAM" id="Phobius"/>
    </source>
</evidence>
<proteinExistence type="inferred from homology"/>
<dbReference type="GO" id="GO:0015031">
    <property type="term" value="P:protein transport"/>
    <property type="evidence" value="ECO:0007669"/>
    <property type="project" value="UniProtKB-KW"/>
</dbReference>
<keyword evidence="3" id="KW-0813">Transport</keyword>
<feature type="transmembrane region" description="Helical" evidence="9">
    <location>
        <begin position="94"/>
        <end position="112"/>
    </location>
</feature>
<evidence type="ECO:0000256" key="6">
    <source>
        <dbReference type="ARBA" id="ARBA00022927"/>
    </source>
</evidence>
<reference evidence="10 11" key="1">
    <citation type="submission" date="2017-11" db="EMBL/GenBank/DDBJ databases">
        <title>De novo assembly and phasing of dikaryotic genomes from two isolates of Puccinia coronata f. sp. avenae, the causal agent of oat crown rust.</title>
        <authorList>
            <person name="Miller M.E."/>
            <person name="Zhang Y."/>
            <person name="Omidvar V."/>
            <person name="Sperschneider J."/>
            <person name="Schwessinger B."/>
            <person name="Raley C."/>
            <person name="Palmer J.M."/>
            <person name="Garnica D."/>
            <person name="Upadhyaya N."/>
            <person name="Rathjen J."/>
            <person name="Taylor J.M."/>
            <person name="Park R.F."/>
            <person name="Dodds P.N."/>
            <person name="Hirsch C.D."/>
            <person name="Kianian S.F."/>
            <person name="Figueroa M."/>
        </authorList>
    </citation>
    <scope>NUCLEOTIDE SEQUENCE [LARGE SCALE GENOMIC DNA]</scope>
    <source>
        <strain evidence="10">12SD80</strain>
    </source>
</reference>
<comment type="caution">
    <text evidence="10">The sequence shown here is derived from an EMBL/GenBank/DDBJ whole genome shotgun (WGS) entry which is preliminary data.</text>
</comment>
<dbReference type="Proteomes" id="UP000235392">
    <property type="component" value="Unassembled WGS sequence"/>
</dbReference>
<dbReference type="EMBL" id="PGCI01000032">
    <property type="protein sequence ID" value="PLW47339.1"/>
    <property type="molecule type" value="Genomic_DNA"/>
</dbReference>
<protein>
    <submittedName>
        <fullName evidence="10">Uncharacterized protein</fullName>
    </submittedName>
</protein>
<comment type="similarity">
    <text evidence="2">Belongs to the oligopeptide OPT transporter family.</text>
</comment>
<evidence type="ECO:0000313" key="10">
    <source>
        <dbReference type="EMBL" id="PLW47339.1"/>
    </source>
</evidence>
<accession>A0A2N5VBF0</accession>
<dbReference type="PANTHER" id="PTHR22601">
    <property type="entry name" value="ISP4 LIKE PROTEIN"/>
    <property type="match status" value="1"/>
</dbReference>
<keyword evidence="5" id="KW-0571">Peptide transport</keyword>
<evidence type="ECO:0000256" key="7">
    <source>
        <dbReference type="ARBA" id="ARBA00022989"/>
    </source>
</evidence>
<evidence type="ECO:0000256" key="2">
    <source>
        <dbReference type="ARBA" id="ARBA00008807"/>
    </source>
</evidence>
<dbReference type="GO" id="GO:0016020">
    <property type="term" value="C:membrane"/>
    <property type="evidence" value="ECO:0007669"/>
    <property type="project" value="UniProtKB-SubCell"/>
</dbReference>
<dbReference type="Pfam" id="PF03169">
    <property type="entry name" value="OPT"/>
    <property type="match status" value="1"/>
</dbReference>
<keyword evidence="8 9" id="KW-0472">Membrane</keyword>
<keyword evidence="4 9" id="KW-0812">Transmembrane</keyword>
<dbReference type="AlphaFoldDB" id="A0A2N5VBF0"/>
<evidence type="ECO:0000256" key="4">
    <source>
        <dbReference type="ARBA" id="ARBA00022692"/>
    </source>
</evidence>
<dbReference type="GO" id="GO:0035673">
    <property type="term" value="F:oligopeptide transmembrane transporter activity"/>
    <property type="evidence" value="ECO:0007669"/>
    <property type="project" value="InterPro"/>
</dbReference>
<keyword evidence="7 9" id="KW-1133">Transmembrane helix</keyword>
<evidence type="ECO:0000256" key="5">
    <source>
        <dbReference type="ARBA" id="ARBA00022856"/>
    </source>
</evidence>
<name>A0A2N5VBF0_9BASI</name>
<evidence type="ECO:0000256" key="1">
    <source>
        <dbReference type="ARBA" id="ARBA00004141"/>
    </source>
</evidence>
<keyword evidence="6" id="KW-0653">Protein transport</keyword>
<feature type="transmembrane region" description="Helical" evidence="9">
    <location>
        <begin position="119"/>
        <end position="139"/>
    </location>
</feature>
<dbReference type="InterPro" id="IPR004648">
    <property type="entry name" value="Oligpept_transpt"/>
</dbReference>
<organism evidence="10 11">
    <name type="scientific">Puccinia coronata f. sp. avenae</name>
    <dbReference type="NCBI Taxonomy" id="200324"/>
    <lineage>
        <taxon>Eukaryota</taxon>
        <taxon>Fungi</taxon>
        <taxon>Dikarya</taxon>
        <taxon>Basidiomycota</taxon>
        <taxon>Pucciniomycotina</taxon>
        <taxon>Pucciniomycetes</taxon>
        <taxon>Pucciniales</taxon>
        <taxon>Pucciniaceae</taxon>
        <taxon>Puccinia</taxon>
    </lineage>
</organism>
<evidence type="ECO:0000313" key="11">
    <source>
        <dbReference type="Proteomes" id="UP000235392"/>
    </source>
</evidence>
<comment type="subcellular location">
    <subcellularLocation>
        <location evidence="1">Membrane</location>
        <topology evidence="1">Multi-pass membrane protein</topology>
    </subcellularLocation>
</comment>